<dbReference type="SUPFAM" id="SSF52833">
    <property type="entry name" value="Thioredoxin-like"/>
    <property type="match status" value="1"/>
</dbReference>
<evidence type="ECO:0000256" key="1">
    <source>
        <dbReference type="ARBA" id="ARBA00023157"/>
    </source>
</evidence>
<dbReference type="GO" id="GO:0005737">
    <property type="term" value="C:cytoplasm"/>
    <property type="evidence" value="ECO:0007669"/>
    <property type="project" value="UniProtKB-ARBA"/>
</dbReference>
<dbReference type="InterPro" id="IPR010400">
    <property type="entry name" value="PITH_dom"/>
</dbReference>
<evidence type="ECO:0000259" key="3">
    <source>
        <dbReference type="PROSITE" id="PS51532"/>
    </source>
</evidence>
<dbReference type="VEuPathDB" id="VectorBase:SCAU008027"/>
<dbReference type="Proteomes" id="UP000095300">
    <property type="component" value="Unassembled WGS sequence"/>
</dbReference>
<dbReference type="PROSITE" id="PS51352">
    <property type="entry name" value="THIOREDOXIN_2"/>
    <property type="match status" value="1"/>
</dbReference>
<dbReference type="FunFam" id="3.40.30.10:FF:000245">
    <property type="entry name" value="Thioredoxin"/>
    <property type="match status" value="1"/>
</dbReference>
<dbReference type="InterPro" id="IPR013766">
    <property type="entry name" value="Thioredoxin_domain"/>
</dbReference>
<dbReference type="OrthoDB" id="2121326at2759"/>
<dbReference type="PROSITE" id="PS00194">
    <property type="entry name" value="THIOREDOXIN_1"/>
    <property type="match status" value="1"/>
</dbReference>
<dbReference type="KEGG" id="scac:106090502"/>
<dbReference type="PROSITE" id="PS51532">
    <property type="entry name" value="PITH"/>
    <property type="match status" value="1"/>
</dbReference>
<dbReference type="InterPro" id="IPR008979">
    <property type="entry name" value="Galactose-bd-like_sf"/>
</dbReference>
<name>A0A1I8PHA4_STOCA</name>
<evidence type="ECO:0000259" key="2">
    <source>
        <dbReference type="PROSITE" id="PS51352"/>
    </source>
</evidence>
<dbReference type="STRING" id="35570.A0A1I8PHA4"/>
<dbReference type="Gene3D" id="2.60.120.470">
    <property type="entry name" value="PITH domain"/>
    <property type="match status" value="1"/>
</dbReference>
<dbReference type="InterPro" id="IPR036249">
    <property type="entry name" value="Thioredoxin-like_sf"/>
</dbReference>
<dbReference type="EnsemblMetazoa" id="SCAU008027-RA">
    <property type="protein sequence ID" value="SCAU008027-PA"/>
    <property type="gene ID" value="SCAU008027"/>
</dbReference>
<dbReference type="SUPFAM" id="SSF49785">
    <property type="entry name" value="Galactose-binding domain-like"/>
    <property type="match status" value="1"/>
</dbReference>
<evidence type="ECO:0000313" key="4">
    <source>
        <dbReference type="EnsemblMetazoa" id="SCAU008027-PA"/>
    </source>
</evidence>
<organism evidence="4 5">
    <name type="scientific">Stomoxys calcitrans</name>
    <name type="common">Stable fly</name>
    <name type="synonym">Conops calcitrans</name>
    <dbReference type="NCBI Taxonomy" id="35570"/>
    <lineage>
        <taxon>Eukaryota</taxon>
        <taxon>Metazoa</taxon>
        <taxon>Ecdysozoa</taxon>
        <taxon>Arthropoda</taxon>
        <taxon>Hexapoda</taxon>
        <taxon>Insecta</taxon>
        <taxon>Pterygota</taxon>
        <taxon>Neoptera</taxon>
        <taxon>Endopterygota</taxon>
        <taxon>Diptera</taxon>
        <taxon>Brachycera</taxon>
        <taxon>Muscomorpha</taxon>
        <taxon>Muscoidea</taxon>
        <taxon>Muscidae</taxon>
        <taxon>Stomoxys</taxon>
    </lineage>
</organism>
<protein>
    <recommendedName>
        <fullName evidence="6">Thioredoxin-like protein 1</fullName>
    </recommendedName>
</protein>
<dbReference type="Pfam" id="PF00085">
    <property type="entry name" value="Thioredoxin"/>
    <property type="match status" value="1"/>
</dbReference>
<evidence type="ECO:0000313" key="5">
    <source>
        <dbReference type="Proteomes" id="UP000095300"/>
    </source>
</evidence>
<dbReference type="CDD" id="cd02947">
    <property type="entry name" value="TRX_family"/>
    <property type="match status" value="1"/>
</dbReference>
<dbReference type="Gene3D" id="3.40.30.10">
    <property type="entry name" value="Glutaredoxin"/>
    <property type="match status" value="1"/>
</dbReference>
<dbReference type="PANTHER" id="PTHR46115">
    <property type="entry name" value="THIOREDOXIN-LIKE PROTEIN 1"/>
    <property type="match status" value="1"/>
</dbReference>
<dbReference type="InterPro" id="IPR017937">
    <property type="entry name" value="Thioredoxin_CS"/>
</dbReference>
<evidence type="ECO:0008006" key="6">
    <source>
        <dbReference type="Google" id="ProtNLM"/>
    </source>
</evidence>
<dbReference type="AlphaFoldDB" id="A0A1I8PHA4"/>
<keyword evidence="5" id="KW-1185">Reference proteome</keyword>
<accession>A0A1I8PHA4</accession>
<keyword evidence="1" id="KW-1015">Disulfide bond</keyword>
<dbReference type="InterPro" id="IPR037047">
    <property type="entry name" value="PITH_dom_sf"/>
</dbReference>
<feature type="domain" description="PITH" evidence="3">
    <location>
        <begin position="137"/>
        <end position="305"/>
    </location>
</feature>
<dbReference type="Pfam" id="PF06201">
    <property type="entry name" value="PITH"/>
    <property type="match status" value="1"/>
</dbReference>
<reference evidence="4" key="1">
    <citation type="submission" date="2020-05" db="UniProtKB">
        <authorList>
            <consortium name="EnsemblMetazoa"/>
        </authorList>
    </citation>
    <scope>IDENTIFICATION</scope>
    <source>
        <strain evidence="4">USDA</strain>
    </source>
</reference>
<feature type="domain" description="Thioredoxin" evidence="2">
    <location>
        <begin position="1"/>
        <end position="131"/>
    </location>
</feature>
<gene>
    <name evidence="4" type="primary">106090502</name>
</gene>
<sequence>MRFNDSAKTFYFAASYNYIAISQEMSVRVINDEFHFQSELSAAGIRLVVVDFTASWCGPCQRIAPHFEMLPNKYPKAVFLKVDVDKCQDTAASQGVSAMPTFIFYRNRTQIDRVQGADINALEAKIQEHIGSDGEDAGEDYGQGLMELNTFISKQECECLNEADDHCLSHCLTSSGGYLQSDCDEQLILSITFNQVVKIHSLKFKAPHQLGPKEIKIFINQPRTVDFDQAESMTSVQDLTLDPKDLEGTPVNLRFVKFQNVQNIQIFVKNNQSGGEVTQLDYLGFIGSPILTTKMNDFKRVAGKKGESH</sequence>
<dbReference type="PRINTS" id="PR00421">
    <property type="entry name" value="THIOREDOXIN"/>
</dbReference>
<proteinExistence type="predicted"/>